<gene>
    <name evidence="4" type="ORF">C7M84_006602</name>
</gene>
<keyword evidence="2" id="KW-0732">Signal</keyword>
<accession>A0A423TEJ3</accession>
<keyword evidence="1" id="KW-1015">Disulfide bond</keyword>
<evidence type="ECO:0000313" key="4">
    <source>
        <dbReference type="EMBL" id="ROT74845.1"/>
    </source>
</evidence>
<evidence type="ECO:0000313" key="5">
    <source>
        <dbReference type="Proteomes" id="UP000283509"/>
    </source>
</evidence>
<evidence type="ECO:0000259" key="3">
    <source>
        <dbReference type="PROSITE" id="PS50015"/>
    </source>
</evidence>
<reference evidence="4 5" key="2">
    <citation type="submission" date="2019-01" db="EMBL/GenBank/DDBJ databases">
        <title>The decoding of complex shrimp genome reveals the adaptation for benthos swimmer, frequently molting mechanism and breeding impact on genome.</title>
        <authorList>
            <person name="Sun Y."/>
            <person name="Gao Y."/>
            <person name="Yu Y."/>
        </authorList>
    </citation>
    <scope>NUCLEOTIDE SEQUENCE [LARGE SCALE GENOMIC DNA]</scope>
    <source>
        <tissue evidence="4">Muscle</tissue>
    </source>
</reference>
<dbReference type="InterPro" id="IPR008139">
    <property type="entry name" value="SaposinB_dom"/>
</dbReference>
<feature type="domain" description="Saposin B-type" evidence="3">
    <location>
        <begin position="42"/>
        <end position="147"/>
    </location>
</feature>
<name>A0A423TEJ3_PENVA</name>
<feature type="signal peptide" evidence="2">
    <location>
        <begin position="1"/>
        <end position="23"/>
    </location>
</feature>
<evidence type="ECO:0000256" key="1">
    <source>
        <dbReference type="ARBA" id="ARBA00023157"/>
    </source>
</evidence>
<dbReference type="EMBL" id="QCYY01001840">
    <property type="protein sequence ID" value="ROT74845.1"/>
    <property type="molecule type" value="Genomic_DNA"/>
</dbReference>
<dbReference type="AlphaFoldDB" id="A0A423TEJ3"/>
<dbReference type="OrthoDB" id="6364453at2759"/>
<sequence length="223" mass="24262">MEGRLARIVAVLAVVSCVWMVEGEKAAGPKTKVPDDKLFSDQPAFCEGCYAVVHELDSLLTKWKKETGSLEDHIDAALLAICSTDRLRSYVLSPPKMTRLCSGIRVHYLDDLGMAFMKKYAQKRDMTADEIFEATCRKIIPACPNGMKPMSVARKGSLSHGRDACKGRLLVQGSSSQAKVVTRMDVVACKGHRILQGTPAPVAVIVTSFGAKVIGSCKGRRHP</sequence>
<proteinExistence type="predicted"/>
<feature type="chain" id="PRO_5019488083" description="Saposin B-type domain-containing protein" evidence="2">
    <location>
        <begin position="24"/>
        <end position="223"/>
    </location>
</feature>
<reference evidence="4 5" key="1">
    <citation type="submission" date="2018-04" db="EMBL/GenBank/DDBJ databases">
        <authorList>
            <person name="Zhang X."/>
            <person name="Yuan J."/>
            <person name="Li F."/>
            <person name="Xiang J."/>
        </authorList>
    </citation>
    <scope>NUCLEOTIDE SEQUENCE [LARGE SCALE GENOMIC DNA]</scope>
    <source>
        <tissue evidence="4">Muscle</tissue>
    </source>
</reference>
<keyword evidence="5" id="KW-1185">Reference proteome</keyword>
<dbReference type="PROSITE" id="PS50015">
    <property type="entry name" value="SAP_B"/>
    <property type="match status" value="1"/>
</dbReference>
<organism evidence="4 5">
    <name type="scientific">Penaeus vannamei</name>
    <name type="common">Whiteleg shrimp</name>
    <name type="synonym">Litopenaeus vannamei</name>
    <dbReference type="NCBI Taxonomy" id="6689"/>
    <lineage>
        <taxon>Eukaryota</taxon>
        <taxon>Metazoa</taxon>
        <taxon>Ecdysozoa</taxon>
        <taxon>Arthropoda</taxon>
        <taxon>Crustacea</taxon>
        <taxon>Multicrustacea</taxon>
        <taxon>Malacostraca</taxon>
        <taxon>Eumalacostraca</taxon>
        <taxon>Eucarida</taxon>
        <taxon>Decapoda</taxon>
        <taxon>Dendrobranchiata</taxon>
        <taxon>Penaeoidea</taxon>
        <taxon>Penaeidae</taxon>
        <taxon>Penaeus</taxon>
    </lineage>
</organism>
<protein>
    <recommendedName>
        <fullName evidence="3">Saposin B-type domain-containing protein</fullName>
    </recommendedName>
</protein>
<evidence type="ECO:0000256" key="2">
    <source>
        <dbReference type="SAM" id="SignalP"/>
    </source>
</evidence>
<dbReference type="Proteomes" id="UP000283509">
    <property type="component" value="Unassembled WGS sequence"/>
</dbReference>
<comment type="caution">
    <text evidence="4">The sequence shown here is derived from an EMBL/GenBank/DDBJ whole genome shotgun (WGS) entry which is preliminary data.</text>
</comment>